<organism evidence="2 3">
    <name type="scientific">Acipenser ruthenus</name>
    <name type="common">Sterlet sturgeon</name>
    <dbReference type="NCBI Taxonomy" id="7906"/>
    <lineage>
        <taxon>Eukaryota</taxon>
        <taxon>Metazoa</taxon>
        <taxon>Chordata</taxon>
        <taxon>Craniata</taxon>
        <taxon>Vertebrata</taxon>
        <taxon>Euteleostomi</taxon>
        <taxon>Actinopterygii</taxon>
        <taxon>Chondrostei</taxon>
        <taxon>Acipenseriformes</taxon>
        <taxon>Acipenseridae</taxon>
        <taxon>Acipenser</taxon>
    </lineage>
</organism>
<evidence type="ECO:0000313" key="3">
    <source>
        <dbReference type="Proteomes" id="UP000289886"/>
    </source>
</evidence>
<feature type="region of interest" description="Disordered" evidence="1">
    <location>
        <begin position="1"/>
        <end position="37"/>
    </location>
</feature>
<evidence type="ECO:0000313" key="2">
    <source>
        <dbReference type="EMBL" id="RXN01920.1"/>
    </source>
</evidence>
<feature type="region of interest" description="Disordered" evidence="1">
    <location>
        <begin position="142"/>
        <end position="162"/>
    </location>
</feature>
<proteinExistence type="predicted"/>
<dbReference type="EMBL" id="SCEB01000009">
    <property type="protein sequence ID" value="RXN01920.1"/>
    <property type="molecule type" value="Genomic_DNA"/>
</dbReference>
<gene>
    <name evidence="2" type="ORF">EOD39_3898</name>
</gene>
<dbReference type="Proteomes" id="UP000289886">
    <property type="component" value="Unassembled WGS sequence"/>
</dbReference>
<comment type="caution">
    <text evidence="2">The sequence shown here is derived from an EMBL/GenBank/DDBJ whole genome shotgun (WGS) entry which is preliminary data.</text>
</comment>
<sequence length="199" mass="20838">MQTSFPMRYQDQLPQQPQPQLPPQLYSQAGSVSSEEAQQQRVVYTGFYLPVVPGGAGVGITQNQGGGLPEVQEIPLPGGILPNPGNPINPFLPDGTVVQGGDTAQGSSHPIEMPAIQGDNRPIIESTDLPARGTDLAGVQQATTGPAQSSGGAGETPAGFRKTSSFNTTYVTEAHFVEPVAEAFTIKPKDLRKRGTSSS</sequence>
<keyword evidence="3" id="KW-1185">Reference proteome</keyword>
<name>A0A662YZN7_ACIRT</name>
<feature type="compositionally biased region" description="Polar residues" evidence="1">
    <location>
        <begin position="26"/>
        <end position="37"/>
    </location>
</feature>
<protein>
    <submittedName>
        <fullName evidence="2">Uncharacterized protein</fullName>
    </submittedName>
</protein>
<evidence type="ECO:0000256" key="1">
    <source>
        <dbReference type="SAM" id="MobiDB-lite"/>
    </source>
</evidence>
<accession>A0A662YZN7</accession>
<dbReference type="AlphaFoldDB" id="A0A662YZN7"/>
<reference evidence="2 3" key="1">
    <citation type="submission" date="2019-01" db="EMBL/GenBank/DDBJ databases">
        <title>Draft Genome and Complete Hox-Cluster Characterization of the Sterlet Sturgeon (Acipenser ruthenus).</title>
        <authorList>
            <person name="Wei Q."/>
        </authorList>
    </citation>
    <scope>NUCLEOTIDE SEQUENCE [LARGE SCALE GENOMIC DNA]</scope>
    <source>
        <strain evidence="2">WHYD16114868_AA</strain>
        <tissue evidence="2">Blood</tissue>
    </source>
</reference>